<dbReference type="GeneID" id="17042925"/>
<dbReference type="KEGG" id="csl:COCSUDRAFT_62334"/>
<keyword evidence="2" id="KW-1185">Reference proteome</keyword>
<organism evidence="1 2">
    <name type="scientific">Coccomyxa subellipsoidea (strain C-169)</name>
    <name type="common">Green microalga</name>
    <dbReference type="NCBI Taxonomy" id="574566"/>
    <lineage>
        <taxon>Eukaryota</taxon>
        <taxon>Viridiplantae</taxon>
        <taxon>Chlorophyta</taxon>
        <taxon>core chlorophytes</taxon>
        <taxon>Trebouxiophyceae</taxon>
        <taxon>Trebouxiophyceae incertae sedis</taxon>
        <taxon>Coccomyxaceae</taxon>
        <taxon>Coccomyxa</taxon>
        <taxon>Coccomyxa subellipsoidea</taxon>
    </lineage>
</organism>
<evidence type="ECO:0000313" key="2">
    <source>
        <dbReference type="Proteomes" id="UP000007264"/>
    </source>
</evidence>
<comment type="caution">
    <text evidence="1">The sequence shown here is derived from an EMBL/GenBank/DDBJ whole genome shotgun (WGS) entry which is preliminary data.</text>
</comment>
<dbReference type="RefSeq" id="XP_005649468.1">
    <property type="nucleotide sequence ID" value="XM_005649411.1"/>
</dbReference>
<gene>
    <name evidence="1" type="ORF">COCSUDRAFT_62334</name>
</gene>
<evidence type="ECO:0000313" key="1">
    <source>
        <dbReference type="EMBL" id="EIE24924.1"/>
    </source>
</evidence>
<protein>
    <submittedName>
        <fullName evidence="1">Uncharacterized protein</fullName>
    </submittedName>
</protein>
<proteinExistence type="predicted"/>
<accession>I0Z2Q5</accession>
<dbReference type="EMBL" id="AGSI01000005">
    <property type="protein sequence ID" value="EIE24924.1"/>
    <property type="molecule type" value="Genomic_DNA"/>
</dbReference>
<sequence>MSGKVKIFHGDTGVEHYITDLKDGIEARRVLNLLGPGYLKFSDDDVVVPGDRLAAGDYRFFRDSTALAPAEQHDPSREIVSQLLQPPLVQLPGTDELEKLLFSPPSVKLPIHARVLCKIQDSTVAEHFQAAAPADLSSCISFAIDHPEMPAGPIHGVDKPCVAMPVDRAKLVVAAVNYYRFLVAFDRALPQ</sequence>
<dbReference type="AlphaFoldDB" id="I0Z2Q5"/>
<reference evidence="1 2" key="1">
    <citation type="journal article" date="2012" name="Genome Biol.">
        <title>The genome of the polar eukaryotic microalga coccomyxa subellipsoidea reveals traits of cold adaptation.</title>
        <authorList>
            <person name="Blanc G."/>
            <person name="Agarkova I."/>
            <person name="Grimwood J."/>
            <person name="Kuo A."/>
            <person name="Brueggeman A."/>
            <person name="Dunigan D."/>
            <person name="Gurnon J."/>
            <person name="Ladunga I."/>
            <person name="Lindquist E."/>
            <person name="Lucas S."/>
            <person name="Pangilinan J."/>
            <person name="Proschold T."/>
            <person name="Salamov A."/>
            <person name="Schmutz J."/>
            <person name="Weeks D."/>
            <person name="Yamada T."/>
            <person name="Claverie J.M."/>
            <person name="Grigoriev I."/>
            <person name="Van Etten J."/>
            <person name="Lomsadze A."/>
            <person name="Borodovsky M."/>
        </authorList>
    </citation>
    <scope>NUCLEOTIDE SEQUENCE [LARGE SCALE GENOMIC DNA]</scope>
    <source>
        <strain evidence="1 2">C-169</strain>
    </source>
</reference>
<dbReference type="Proteomes" id="UP000007264">
    <property type="component" value="Unassembled WGS sequence"/>
</dbReference>
<name>I0Z2Q5_COCSC</name>